<evidence type="ECO:0000256" key="4">
    <source>
        <dbReference type="PROSITE-ProRule" id="PRU01024"/>
    </source>
</evidence>
<evidence type="ECO:0000259" key="6">
    <source>
        <dbReference type="PROSITE" id="PS50926"/>
    </source>
</evidence>
<dbReference type="NCBIfam" id="TIGR00479">
    <property type="entry name" value="rumA"/>
    <property type="match status" value="1"/>
</dbReference>
<dbReference type="InterPro" id="IPR029063">
    <property type="entry name" value="SAM-dependent_MTases_sf"/>
</dbReference>
<sequence length="473" mass="53752">MSARKYKIPQVLEQISILDFAAEAKCIAKVNDEVIFVQGTVAPGDIADLRILKSKKKFKQAQAINIQALSPFRTDAPCTHFGVCGGCKWQHVSYEAQLAFKQRQVKDNLERIAKVKLPEFQPILGSDEAYYYRNKLEFTFSSSRWLTIEEIGKDNLGSMNALGFHVPGRFDKILPVDHCYLQPDPSNAIRNGVRDFAEANGISFYELKNQQEGALRNLIIRNASSGEWMVVVQFAYATEEEISLVMNYLKSNFPMITSLNYVVNQKGNDTFHDLDVICFHGKPFIEEQMEDLRFQIGPKSFFQTNAKQALRLYQLVREYADLQGDELVYDLYTGTGTIALFLAKYAAKVVGLEYVEMAVEDAKMNAIHNKIDTASFFAGDMKKLLTEEFIALHGKPQVVITDPPRAGMDEDVVRQILQVRPEKIVYVSCNPATQARDLAWLDEAYEVDVVHPVDMFPQTHHVENIVRLRLRKS</sequence>
<evidence type="ECO:0000313" key="7">
    <source>
        <dbReference type="EMBL" id="AWL09397.1"/>
    </source>
</evidence>
<accession>A0A2S2DX98</accession>
<dbReference type="GO" id="GO:0070041">
    <property type="term" value="F:rRNA (uridine-C5-)-methyltransferase activity"/>
    <property type="evidence" value="ECO:0007669"/>
    <property type="project" value="TreeGrafter"/>
</dbReference>
<dbReference type="PANTHER" id="PTHR11061">
    <property type="entry name" value="RNA M5U METHYLTRANSFERASE"/>
    <property type="match status" value="1"/>
</dbReference>
<dbReference type="Pfam" id="PF05958">
    <property type="entry name" value="tRNA_U5-meth_tr"/>
    <property type="match status" value="1"/>
</dbReference>
<dbReference type="AlphaFoldDB" id="A0A2S2DX98"/>
<dbReference type="OrthoDB" id="9804590at2"/>
<evidence type="ECO:0000256" key="1">
    <source>
        <dbReference type="ARBA" id="ARBA00022603"/>
    </source>
</evidence>
<dbReference type="SUPFAM" id="SSF50249">
    <property type="entry name" value="Nucleic acid-binding proteins"/>
    <property type="match status" value="1"/>
</dbReference>
<keyword evidence="8" id="KW-1185">Reference proteome</keyword>
<dbReference type="InterPro" id="IPR002792">
    <property type="entry name" value="TRAM_dom"/>
</dbReference>
<feature type="active site" evidence="5">
    <location>
        <position position="429"/>
    </location>
</feature>
<dbReference type="RefSeq" id="WP_109323086.1">
    <property type="nucleotide sequence ID" value="NZ_CP029346.1"/>
</dbReference>
<keyword evidence="3 4" id="KW-0949">S-adenosyl-L-methionine</keyword>
<proteinExistence type="inferred from homology"/>
<feature type="domain" description="TRAM" evidence="6">
    <location>
        <begin position="5"/>
        <end position="65"/>
    </location>
</feature>
<dbReference type="FunFam" id="3.40.50.150:FF:000009">
    <property type="entry name" value="23S rRNA (Uracil(1939)-C(5))-methyltransferase RlmD"/>
    <property type="match status" value="1"/>
</dbReference>
<feature type="active site" description="Nucleophile" evidence="4">
    <location>
        <position position="429"/>
    </location>
</feature>
<dbReference type="PROSITE" id="PS51687">
    <property type="entry name" value="SAM_MT_RNA_M5U"/>
    <property type="match status" value="1"/>
</dbReference>
<dbReference type="Pfam" id="PF01938">
    <property type="entry name" value="TRAM"/>
    <property type="match status" value="1"/>
</dbReference>
<dbReference type="EMBL" id="CP029346">
    <property type="protein sequence ID" value="AWL09397.1"/>
    <property type="molecule type" value="Genomic_DNA"/>
</dbReference>
<keyword evidence="1 4" id="KW-0489">Methyltransferase</keyword>
<organism evidence="7 8">
    <name type="scientific">Aquirufa nivalisilvae</name>
    <dbReference type="NCBI Taxonomy" id="2516557"/>
    <lineage>
        <taxon>Bacteria</taxon>
        <taxon>Pseudomonadati</taxon>
        <taxon>Bacteroidota</taxon>
        <taxon>Cytophagia</taxon>
        <taxon>Cytophagales</taxon>
        <taxon>Flectobacillaceae</taxon>
        <taxon>Aquirufa</taxon>
    </lineage>
</organism>
<gene>
    <name evidence="7" type="primary">rumA</name>
    <name evidence="7" type="ORF">HME7025_01542</name>
</gene>
<dbReference type="InterPro" id="IPR012340">
    <property type="entry name" value="NA-bd_OB-fold"/>
</dbReference>
<dbReference type="SUPFAM" id="SSF53335">
    <property type="entry name" value="S-adenosyl-L-methionine-dependent methyltransferases"/>
    <property type="match status" value="1"/>
</dbReference>
<dbReference type="PANTHER" id="PTHR11061:SF30">
    <property type="entry name" value="TRNA (URACIL(54)-C(5))-METHYLTRANSFERASE"/>
    <property type="match status" value="1"/>
</dbReference>
<name>A0A2S2DX98_9BACT</name>
<protein>
    <submittedName>
        <fullName evidence="7">23S rRNA (Uracil(1939)-C(5))-methyltransferase</fullName>
        <ecNumber evidence="7">2.1.1.190</ecNumber>
    </submittedName>
</protein>
<reference evidence="8" key="1">
    <citation type="submission" date="2018-05" db="EMBL/GenBank/DDBJ databases">
        <title>Pseudarcicella sp. HME7025 Genome sequencing and assembly.</title>
        <authorList>
            <person name="Kim H."/>
            <person name="Kang H."/>
            <person name="Joh K."/>
        </authorList>
    </citation>
    <scope>NUCLEOTIDE SEQUENCE [LARGE SCALE GENOMIC DNA]</scope>
    <source>
        <strain evidence="8">HME7025</strain>
    </source>
</reference>
<evidence type="ECO:0000256" key="5">
    <source>
        <dbReference type="PROSITE-ProRule" id="PRU10015"/>
    </source>
</evidence>
<dbReference type="KEGG" id="psez:HME7025_01542"/>
<feature type="binding site" evidence="4">
    <location>
        <position position="303"/>
    </location>
    <ligand>
        <name>S-adenosyl-L-methionine</name>
        <dbReference type="ChEBI" id="CHEBI:59789"/>
    </ligand>
</feature>
<comment type="similarity">
    <text evidence="4">Belongs to the class I-like SAM-binding methyltransferase superfamily. RNA M5U methyltransferase family.</text>
</comment>
<keyword evidence="2 4" id="KW-0808">Transferase</keyword>
<dbReference type="CDD" id="cd02440">
    <property type="entry name" value="AdoMet_MTases"/>
    <property type="match status" value="1"/>
</dbReference>
<dbReference type="Gene3D" id="2.40.50.140">
    <property type="entry name" value="Nucleic acid-binding proteins"/>
    <property type="match status" value="1"/>
</dbReference>
<dbReference type="Gene3D" id="2.40.50.1070">
    <property type="match status" value="1"/>
</dbReference>
<dbReference type="InterPro" id="IPR030390">
    <property type="entry name" value="MeTrfase_TrmA_AS"/>
</dbReference>
<feature type="binding site" evidence="4">
    <location>
        <position position="332"/>
    </location>
    <ligand>
        <name>S-adenosyl-L-methionine</name>
        <dbReference type="ChEBI" id="CHEBI:59789"/>
    </ligand>
</feature>
<dbReference type="InterPro" id="IPR010280">
    <property type="entry name" value="U5_MeTrfase_fam"/>
</dbReference>
<dbReference type="PROSITE" id="PS01231">
    <property type="entry name" value="TRMA_2"/>
    <property type="match status" value="1"/>
</dbReference>
<dbReference type="Proteomes" id="UP000245468">
    <property type="component" value="Chromosome"/>
</dbReference>
<dbReference type="GO" id="GO:0070475">
    <property type="term" value="P:rRNA base methylation"/>
    <property type="evidence" value="ECO:0007669"/>
    <property type="project" value="TreeGrafter"/>
</dbReference>
<feature type="binding site" evidence="4">
    <location>
        <position position="353"/>
    </location>
    <ligand>
        <name>S-adenosyl-L-methionine</name>
        <dbReference type="ChEBI" id="CHEBI:59789"/>
    </ligand>
</feature>
<dbReference type="EC" id="2.1.1.190" evidence="7"/>
<feature type="binding site" evidence="4">
    <location>
        <position position="402"/>
    </location>
    <ligand>
        <name>S-adenosyl-L-methionine</name>
        <dbReference type="ChEBI" id="CHEBI:59789"/>
    </ligand>
</feature>
<dbReference type="PROSITE" id="PS50926">
    <property type="entry name" value="TRAM"/>
    <property type="match status" value="1"/>
</dbReference>
<dbReference type="InterPro" id="IPR030391">
    <property type="entry name" value="MeTrfase_TrmA_CS"/>
</dbReference>
<dbReference type="PROSITE" id="PS01230">
    <property type="entry name" value="TRMA_1"/>
    <property type="match status" value="1"/>
</dbReference>
<dbReference type="Gene3D" id="3.40.50.150">
    <property type="entry name" value="Vaccinia Virus protein VP39"/>
    <property type="match status" value="1"/>
</dbReference>
<evidence type="ECO:0000313" key="8">
    <source>
        <dbReference type="Proteomes" id="UP000245468"/>
    </source>
</evidence>
<evidence type="ECO:0000256" key="3">
    <source>
        <dbReference type="ARBA" id="ARBA00022691"/>
    </source>
</evidence>
<evidence type="ECO:0000256" key="2">
    <source>
        <dbReference type="ARBA" id="ARBA00022679"/>
    </source>
</evidence>